<dbReference type="AlphaFoldDB" id="A0A840VJ36"/>
<dbReference type="SUPFAM" id="SSF141868">
    <property type="entry name" value="EAL domain-like"/>
    <property type="match status" value="1"/>
</dbReference>
<dbReference type="SUPFAM" id="SSF55785">
    <property type="entry name" value="PYP-like sensor domain (PAS domain)"/>
    <property type="match status" value="1"/>
</dbReference>
<reference evidence="2 3" key="1">
    <citation type="submission" date="2020-08" db="EMBL/GenBank/DDBJ databases">
        <title>Sequencing the genomes of 1000 actinobacteria strains.</title>
        <authorList>
            <person name="Klenk H.-P."/>
        </authorList>
    </citation>
    <scope>NUCLEOTIDE SEQUENCE [LARGE SCALE GENOMIC DNA]</scope>
    <source>
        <strain evidence="2 3">DSM 103125</strain>
    </source>
</reference>
<dbReference type="GO" id="GO:0071111">
    <property type="term" value="F:cyclic-guanylate-specific phosphodiesterase activity"/>
    <property type="evidence" value="ECO:0007669"/>
    <property type="project" value="InterPro"/>
</dbReference>
<dbReference type="InterPro" id="IPR043128">
    <property type="entry name" value="Rev_trsase/Diguanyl_cyclase"/>
</dbReference>
<organism evidence="2 3">
    <name type="scientific">Micromonospora parathelypteridis</name>
    <dbReference type="NCBI Taxonomy" id="1839617"/>
    <lineage>
        <taxon>Bacteria</taxon>
        <taxon>Bacillati</taxon>
        <taxon>Actinomycetota</taxon>
        <taxon>Actinomycetes</taxon>
        <taxon>Micromonosporales</taxon>
        <taxon>Micromonosporaceae</taxon>
        <taxon>Micromonospora</taxon>
    </lineage>
</organism>
<dbReference type="Gene3D" id="3.20.20.450">
    <property type="entry name" value="EAL domain"/>
    <property type="match status" value="1"/>
</dbReference>
<dbReference type="CDD" id="cd01948">
    <property type="entry name" value="EAL"/>
    <property type="match status" value="1"/>
</dbReference>
<dbReference type="Pfam" id="PF08447">
    <property type="entry name" value="PAS_3"/>
    <property type="match status" value="1"/>
</dbReference>
<feature type="domain" description="EAL" evidence="1">
    <location>
        <begin position="373"/>
        <end position="623"/>
    </location>
</feature>
<dbReference type="InterPro" id="IPR050706">
    <property type="entry name" value="Cyclic-di-GMP_PDE-like"/>
</dbReference>
<dbReference type="Gene3D" id="3.30.70.270">
    <property type="match status" value="1"/>
</dbReference>
<protein>
    <submittedName>
        <fullName evidence="2">EAL domain-containing protein (Putative c-di-GMP-specific phosphodiesterase class I)/PAS domain-containing protein</fullName>
    </submittedName>
</protein>
<name>A0A840VJ36_9ACTN</name>
<dbReference type="SMART" id="SM00052">
    <property type="entry name" value="EAL"/>
    <property type="match status" value="1"/>
</dbReference>
<evidence type="ECO:0000313" key="3">
    <source>
        <dbReference type="Proteomes" id="UP000586947"/>
    </source>
</evidence>
<dbReference type="RefSeq" id="WP_184177544.1">
    <property type="nucleotide sequence ID" value="NZ_BMNF01000003.1"/>
</dbReference>
<dbReference type="EMBL" id="JACHDP010000001">
    <property type="protein sequence ID" value="MBB5476892.1"/>
    <property type="molecule type" value="Genomic_DNA"/>
</dbReference>
<dbReference type="Gene3D" id="3.30.450.20">
    <property type="entry name" value="PAS domain"/>
    <property type="match status" value="1"/>
</dbReference>
<dbReference type="PROSITE" id="PS50883">
    <property type="entry name" value="EAL"/>
    <property type="match status" value="1"/>
</dbReference>
<accession>A0A840VJ36</accession>
<gene>
    <name evidence="2" type="ORF">HNR20_001397</name>
</gene>
<dbReference type="Pfam" id="PF00563">
    <property type="entry name" value="EAL"/>
    <property type="match status" value="1"/>
</dbReference>
<proteinExistence type="predicted"/>
<dbReference type="SUPFAM" id="SSF55073">
    <property type="entry name" value="Nucleotide cyclase"/>
    <property type="match status" value="1"/>
</dbReference>
<evidence type="ECO:0000259" key="1">
    <source>
        <dbReference type="PROSITE" id="PS50883"/>
    </source>
</evidence>
<dbReference type="Proteomes" id="UP000586947">
    <property type="component" value="Unassembled WGS sequence"/>
</dbReference>
<dbReference type="InterPro" id="IPR035919">
    <property type="entry name" value="EAL_sf"/>
</dbReference>
<dbReference type="PANTHER" id="PTHR33121:SF23">
    <property type="entry name" value="CYCLIC DI-GMP PHOSPHODIESTERASE PDEB"/>
    <property type="match status" value="1"/>
</dbReference>
<dbReference type="InterPro" id="IPR029787">
    <property type="entry name" value="Nucleotide_cyclase"/>
</dbReference>
<dbReference type="InterPro" id="IPR001633">
    <property type="entry name" value="EAL_dom"/>
</dbReference>
<sequence length="637" mass="69515">MDLNDILTLAETSRPSPLELARARRVARAAQGQYDLSVAEGYEIIVGADLVDPLTADVDEATRVARAAQLAKLGTITWTAGTGKTESFGHLFWSDEMAMIFGHAPGTLRLTPERLANLVHRADVETVRDVVRTAWEQRQPDEVTFRVIQPGGAVRHVHCHIEILTTGGVPSGIIATGEDATALELARQERRRLATRSEMLCADLAALDLVSGLPTRSYLTDEVDRARRTTGGTLIVVATEPTTRPPEALTDEDHDQLTAEVAGHLRTIVGDGVTCGLVGSGLWGVLLAPTAEPAEAPEALATRIVDTFRRHLFSIQHKTLRLNTWAGLVHFGSGIAATGFDLLVDGEHAVRDARRSGIPTTVLTEPVATKDRIDNYRSRVRQAVSANRFALYAQPIVDLRLNEVTRHEILLRVRSDTGESVAPSAFLDMAERVGEILTVDKWVIDHALELIGRGAQTSHYQVNISGNSLADPDLLGFVTEAIRRHRVKPECLTFEITETTLIENRNEALAFATGIREIGCHLALDDFGTGYGALAHLKYLPVDLVKIDGMFIVDLCRSPADQAVVSKLVELCHTLGIRVAAEYVQDEETLELLKGCGVDFAQGYETGRPEPIAVCPERSVRTIEFELRLPPPHSAMG</sequence>
<dbReference type="InterPro" id="IPR035965">
    <property type="entry name" value="PAS-like_dom_sf"/>
</dbReference>
<dbReference type="InterPro" id="IPR013655">
    <property type="entry name" value="PAS_fold_3"/>
</dbReference>
<dbReference type="PANTHER" id="PTHR33121">
    <property type="entry name" value="CYCLIC DI-GMP PHOSPHODIESTERASE PDEF"/>
    <property type="match status" value="1"/>
</dbReference>
<evidence type="ECO:0000313" key="2">
    <source>
        <dbReference type="EMBL" id="MBB5476892.1"/>
    </source>
</evidence>
<keyword evidence="3" id="KW-1185">Reference proteome</keyword>
<comment type="caution">
    <text evidence="2">The sequence shown here is derived from an EMBL/GenBank/DDBJ whole genome shotgun (WGS) entry which is preliminary data.</text>
</comment>